<dbReference type="Proteomes" id="UP000799764">
    <property type="component" value="Unassembled WGS sequence"/>
</dbReference>
<protein>
    <submittedName>
        <fullName evidence="1">Uncharacterized protein</fullName>
    </submittedName>
</protein>
<evidence type="ECO:0000313" key="2">
    <source>
        <dbReference type="Proteomes" id="UP000799764"/>
    </source>
</evidence>
<reference evidence="1" key="1">
    <citation type="journal article" date="2020" name="Stud. Mycol.">
        <title>101 Dothideomycetes genomes: a test case for predicting lifestyles and emergence of pathogens.</title>
        <authorList>
            <person name="Haridas S."/>
            <person name="Albert R."/>
            <person name="Binder M."/>
            <person name="Bloem J."/>
            <person name="Labutti K."/>
            <person name="Salamov A."/>
            <person name="Andreopoulos B."/>
            <person name="Baker S."/>
            <person name="Barry K."/>
            <person name="Bills G."/>
            <person name="Bluhm B."/>
            <person name="Cannon C."/>
            <person name="Castanera R."/>
            <person name="Culley D."/>
            <person name="Daum C."/>
            <person name="Ezra D."/>
            <person name="Gonzalez J."/>
            <person name="Henrissat B."/>
            <person name="Kuo A."/>
            <person name="Liang C."/>
            <person name="Lipzen A."/>
            <person name="Lutzoni F."/>
            <person name="Magnuson J."/>
            <person name="Mondo S."/>
            <person name="Nolan M."/>
            <person name="Ohm R."/>
            <person name="Pangilinan J."/>
            <person name="Park H.-J."/>
            <person name="Ramirez L."/>
            <person name="Alfaro M."/>
            <person name="Sun H."/>
            <person name="Tritt A."/>
            <person name="Yoshinaga Y."/>
            <person name="Zwiers L.-H."/>
            <person name="Turgeon B."/>
            <person name="Goodwin S."/>
            <person name="Spatafora J."/>
            <person name="Crous P."/>
            <person name="Grigoriev I."/>
        </authorList>
    </citation>
    <scope>NUCLEOTIDE SEQUENCE</scope>
    <source>
        <strain evidence="1">CBS 690.94</strain>
    </source>
</reference>
<comment type="caution">
    <text evidence="1">The sequence shown here is derived from an EMBL/GenBank/DDBJ whole genome shotgun (WGS) entry which is preliminary data.</text>
</comment>
<accession>A0A9P4PI60</accession>
<proteinExistence type="predicted"/>
<dbReference type="EMBL" id="MU001499">
    <property type="protein sequence ID" value="KAF2445494.1"/>
    <property type="molecule type" value="Genomic_DNA"/>
</dbReference>
<dbReference type="OrthoDB" id="1668230at2759"/>
<sequence>MDADWRYGCMVYELMTGSWPQTLQRMSRGAAAQDLAAITDMDNSRGWPRLEIEHMGAIVHKCWNGEYASAEEVKAAVKAFLEGLGWEIEGNDDLKGLCAADLFPDDSVLEVPPRTAGYVPLEYFK</sequence>
<gene>
    <name evidence="1" type="ORF">P171DRAFT_266300</name>
</gene>
<organism evidence="1 2">
    <name type="scientific">Karstenula rhodostoma CBS 690.94</name>
    <dbReference type="NCBI Taxonomy" id="1392251"/>
    <lineage>
        <taxon>Eukaryota</taxon>
        <taxon>Fungi</taxon>
        <taxon>Dikarya</taxon>
        <taxon>Ascomycota</taxon>
        <taxon>Pezizomycotina</taxon>
        <taxon>Dothideomycetes</taxon>
        <taxon>Pleosporomycetidae</taxon>
        <taxon>Pleosporales</taxon>
        <taxon>Massarineae</taxon>
        <taxon>Didymosphaeriaceae</taxon>
        <taxon>Karstenula</taxon>
    </lineage>
</organism>
<evidence type="ECO:0000313" key="1">
    <source>
        <dbReference type="EMBL" id="KAF2445494.1"/>
    </source>
</evidence>
<dbReference type="AlphaFoldDB" id="A0A9P4PI60"/>
<keyword evidence="2" id="KW-1185">Reference proteome</keyword>
<name>A0A9P4PI60_9PLEO</name>